<gene>
    <name evidence="7" type="ORF">CCAE0312_LOCUS7436</name>
</gene>
<sequence>MDSGLPARPVPCGASLHTGAVHAVRFNSSGKYCVSGGADRQVLLLNPSKGLILKSYVGHGYPVLDVTISHDDRHIVSSGMDKLVFYWDVMSGVLVRRFGGTRDGGHTQRVNAVAAGSASMNPSDLMCQVIASASYDKSVRLWDPRSNNVDPIQVLEDARDSVTSVSFRGTDILTTSVDERLRIYDIRMARIFEDWLGIPLGFGAVSGDGNCILTTCLDSQMRMVERSSGDILSTYSGHVNESFLVRCAFTFDDAFVVCGSEDGKVYCWDLENATETPTKTLSTVKDEGSVACGAIDTHPSLPQILSGSHSGHIMLWT</sequence>
<comment type="subcellular location">
    <subcellularLocation>
        <location evidence="1">Cytoplasm</location>
    </subcellularLocation>
</comment>
<dbReference type="PANTHER" id="PTHR22842">
    <property type="entry name" value="WD40 REPEAT PROTEIN"/>
    <property type="match status" value="1"/>
</dbReference>
<dbReference type="Pfam" id="PF00400">
    <property type="entry name" value="WD40"/>
    <property type="match status" value="4"/>
</dbReference>
<dbReference type="InterPro" id="IPR036322">
    <property type="entry name" value="WD40_repeat_dom_sf"/>
</dbReference>
<dbReference type="PRINTS" id="PR00320">
    <property type="entry name" value="GPROTEINBRPT"/>
</dbReference>
<feature type="repeat" description="WD" evidence="6">
    <location>
        <begin position="248"/>
        <end position="278"/>
    </location>
</feature>
<comment type="similarity">
    <text evidence="5">Belongs to the WD repeat MORG1 family.</text>
</comment>
<dbReference type="AlphaFoldDB" id="A0A7S1TFP0"/>
<organism evidence="7">
    <name type="scientific">Compsopogon caeruleus</name>
    <dbReference type="NCBI Taxonomy" id="31354"/>
    <lineage>
        <taxon>Eukaryota</taxon>
        <taxon>Rhodophyta</taxon>
        <taxon>Compsopogonophyceae</taxon>
        <taxon>Compsopogonales</taxon>
        <taxon>Compsopogonaceae</taxon>
        <taxon>Compsopogon</taxon>
    </lineage>
</organism>
<dbReference type="GO" id="GO:0071013">
    <property type="term" value="C:catalytic step 2 spliceosome"/>
    <property type="evidence" value="ECO:0007669"/>
    <property type="project" value="TreeGrafter"/>
</dbReference>
<dbReference type="InterPro" id="IPR001680">
    <property type="entry name" value="WD40_rpt"/>
</dbReference>
<dbReference type="InterPro" id="IPR051980">
    <property type="entry name" value="WD_repeat_MORG1"/>
</dbReference>
<evidence type="ECO:0000256" key="6">
    <source>
        <dbReference type="PROSITE-ProRule" id="PRU00221"/>
    </source>
</evidence>
<accession>A0A7S1TFP0</accession>
<dbReference type="PANTHER" id="PTHR22842:SF3">
    <property type="entry name" value="WD REPEAT DOMAIN-CONTAINING PROTEIN 83"/>
    <property type="match status" value="1"/>
</dbReference>
<evidence type="ECO:0000256" key="3">
    <source>
        <dbReference type="ARBA" id="ARBA00022574"/>
    </source>
</evidence>
<dbReference type="InterPro" id="IPR015943">
    <property type="entry name" value="WD40/YVTN_repeat-like_dom_sf"/>
</dbReference>
<dbReference type="GO" id="GO:0000398">
    <property type="term" value="P:mRNA splicing, via spliceosome"/>
    <property type="evidence" value="ECO:0007669"/>
    <property type="project" value="TreeGrafter"/>
</dbReference>
<evidence type="ECO:0000256" key="1">
    <source>
        <dbReference type="ARBA" id="ARBA00004496"/>
    </source>
</evidence>
<proteinExistence type="inferred from homology"/>
<dbReference type="CDD" id="cd00200">
    <property type="entry name" value="WD40"/>
    <property type="match status" value="1"/>
</dbReference>
<keyword evidence="3 6" id="KW-0853">WD repeat</keyword>
<evidence type="ECO:0000256" key="4">
    <source>
        <dbReference type="ARBA" id="ARBA00022737"/>
    </source>
</evidence>
<keyword evidence="4" id="KW-0677">Repeat</keyword>
<feature type="repeat" description="WD" evidence="6">
    <location>
        <begin position="56"/>
        <end position="97"/>
    </location>
</feature>
<keyword evidence="2" id="KW-0963">Cytoplasm</keyword>
<protein>
    <recommendedName>
        <fullName evidence="8">Anaphase-promoting complex subunit 4 WD40 domain-containing protein</fullName>
    </recommendedName>
</protein>
<dbReference type="Gene3D" id="2.130.10.10">
    <property type="entry name" value="YVTN repeat-like/Quinoprotein amine dehydrogenase"/>
    <property type="match status" value="1"/>
</dbReference>
<dbReference type="PROSITE" id="PS50082">
    <property type="entry name" value="WD_REPEATS_2"/>
    <property type="match status" value="3"/>
</dbReference>
<dbReference type="SMART" id="SM00320">
    <property type="entry name" value="WD40"/>
    <property type="match status" value="6"/>
</dbReference>
<dbReference type="GO" id="GO:0005737">
    <property type="term" value="C:cytoplasm"/>
    <property type="evidence" value="ECO:0007669"/>
    <property type="project" value="UniProtKB-SubCell"/>
</dbReference>
<evidence type="ECO:0000256" key="5">
    <source>
        <dbReference type="ARBA" id="ARBA00038145"/>
    </source>
</evidence>
<evidence type="ECO:0008006" key="8">
    <source>
        <dbReference type="Google" id="ProtNLM"/>
    </source>
</evidence>
<dbReference type="InterPro" id="IPR020472">
    <property type="entry name" value="WD40_PAC1"/>
</dbReference>
<evidence type="ECO:0000313" key="7">
    <source>
        <dbReference type="EMBL" id="CAD9235345.1"/>
    </source>
</evidence>
<name>A0A7S1TFP0_9RHOD</name>
<dbReference type="EMBL" id="HBGH01013250">
    <property type="protein sequence ID" value="CAD9235345.1"/>
    <property type="molecule type" value="Transcribed_RNA"/>
</dbReference>
<reference evidence="7" key="1">
    <citation type="submission" date="2021-01" db="EMBL/GenBank/DDBJ databases">
        <authorList>
            <person name="Corre E."/>
            <person name="Pelletier E."/>
            <person name="Niang G."/>
            <person name="Scheremetjew M."/>
            <person name="Finn R."/>
            <person name="Kale V."/>
            <person name="Holt S."/>
            <person name="Cochrane G."/>
            <person name="Meng A."/>
            <person name="Brown T."/>
            <person name="Cohen L."/>
        </authorList>
    </citation>
    <scope>NUCLEOTIDE SEQUENCE</scope>
    <source>
        <strain evidence="7">SAG 36.94</strain>
    </source>
</reference>
<dbReference type="PROSITE" id="PS50294">
    <property type="entry name" value="WD_REPEATS_REGION"/>
    <property type="match status" value="1"/>
</dbReference>
<dbReference type="SUPFAM" id="SSF50978">
    <property type="entry name" value="WD40 repeat-like"/>
    <property type="match status" value="1"/>
</dbReference>
<evidence type="ECO:0000256" key="2">
    <source>
        <dbReference type="ARBA" id="ARBA00022490"/>
    </source>
</evidence>
<feature type="repeat" description="WD" evidence="6">
    <location>
        <begin position="130"/>
        <end position="143"/>
    </location>
</feature>